<sequence>MTSMHTDPQTNEGFDEESYDCRNCQEGFLASHFDFVDDELNSSHPFCPACQEAARLENAECEQCGEPATHEVELGPLCDDCFEHYVDGYRKDD</sequence>
<dbReference type="RefSeq" id="WP_271350703.1">
    <property type="nucleotide sequence ID" value="NZ_JAQJVI010000010.1"/>
</dbReference>
<evidence type="ECO:0000313" key="1">
    <source>
        <dbReference type="EMBL" id="MDA7022276.1"/>
    </source>
</evidence>
<dbReference type="Proteomes" id="UP001212337">
    <property type="component" value="Unassembled WGS sequence"/>
</dbReference>
<proteinExistence type="predicted"/>
<comment type="caution">
    <text evidence="1">The sequence shown here is derived from an EMBL/GenBank/DDBJ whole genome shotgun (WGS) entry which is preliminary data.</text>
</comment>
<evidence type="ECO:0000313" key="2">
    <source>
        <dbReference type="Proteomes" id="UP001212337"/>
    </source>
</evidence>
<name>A0ABT4WQF2_PSEFR</name>
<keyword evidence="2" id="KW-1185">Reference proteome</keyword>
<organism evidence="1 2">
    <name type="scientific">Pseudomonas fragi</name>
    <dbReference type="NCBI Taxonomy" id="296"/>
    <lineage>
        <taxon>Bacteria</taxon>
        <taxon>Pseudomonadati</taxon>
        <taxon>Pseudomonadota</taxon>
        <taxon>Gammaproteobacteria</taxon>
        <taxon>Pseudomonadales</taxon>
        <taxon>Pseudomonadaceae</taxon>
        <taxon>Pseudomonas</taxon>
    </lineage>
</organism>
<dbReference type="EMBL" id="JAQJVI010000010">
    <property type="protein sequence ID" value="MDA7022276.1"/>
    <property type="molecule type" value="Genomic_DNA"/>
</dbReference>
<reference evidence="1 2" key="1">
    <citation type="submission" date="2023-01" db="EMBL/GenBank/DDBJ databases">
        <title>Effects of deletion of Siderophore biosynthase gene in Pseudomonas fragi on quorum sensing and spoliage ability.</title>
        <authorList>
            <person name="Cui F."/>
            <person name="Wang D."/>
            <person name="Liu J."/>
            <person name="Wang Q."/>
            <person name="Li T."/>
            <person name="Li J."/>
        </authorList>
    </citation>
    <scope>NUCLEOTIDE SEQUENCE [LARGE SCALE GENOMIC DNA]</scope>
    <source>
        <strain evidence="1 2">MS-10</strain>
    </source>
</reference>
<accession>A0ABT4WQF2</accession>
<gene>
    <name evidence="1" type="ORF">PI499_10315</name>
</gene>
<protein>
    <submittedName>
        <fullName evidence="1">Uncharacterized protein</fullName>
    </submittedName>
</protein>